<dbReference type="PRINTS" id="PR00789">
    <property type="entry name" value="OSIALOPTASE"/>
</dbReference>
<evidence type="ECO:0000256" key="1">
    <source>
        <dbReference type="ARBA" id="ARBA00022490"/>
    </source>
</evidence>
<dbReference type="SUPFAM" id="SSF53067">
    <property type="entry name" value="Actin-like ATPase domain"/>
    <property type="match status" value="2"/>
</dbReference>
<protein>
    <recommendedName>
        <fullName evidence="8">tRNA N6-adenosine threonylcarbamoyltransferase</fullName>
        <ecNumber evidence="8">2.3.1.234</ecNumber>
    </recommendedName>
    <alternativeName>
        <fullName evidence="8">N6-L-threonylcarbamoyladenine synthase</fullName>
        <shortName evidence="8">t(6)A synthase</shortName>
    </alternativeName>
    <alternativeName>
        <fullName evidence="8">t(6)A37 threonylcarbamoyladenosine biosynthesis protein TsaD</fullName>
    </alternativeName>
    <alternativeName>
        <fullName evidence="8">tRNA threonylcarbamoyladenosine biosynthesis protein TsaD</fullName>
    </alternativeName>
</protein>
<organism evidence="10 12">
    <name type="scientific">Anaerotruncus colihominis</name>
    <dbReference type="NCBI Taxonomy" id="169435"/>
    <lineage>
        <taxon>Bacteria</taxon>
        <taxon>Bacillati</taxon>
        <taxon>Bacillota</taxon>
        <taxon>Clostridia</taxon>
        <taxon>Eubacteriales</taxon>
        <taxon>Oscillospiraceae</taxon>
        <taxon>Anaerotruncus</taxon>
    </lineage>
</organism>
<name>A0A174R469_9FIRM</name>
<evidence type="ECO:0000256" key="7">
    <source>
        <dbReference type="ARBA" id="ARBA00048117"/>
    </source>
</evidence>
<comment type="function">
    <text evidence="8">Required for the formation of a threonylcarbamoyl group on adenosine at position 37 (t(6)A37) in tRNAs that read codons beginning with adenine. Is involved in the transfer of the threonylcarbamoyl moiety of threonylcarbamoyl-AMP (TC-AMP) to the N6 group of A37, together with TsaE and TsaB. TsaD likely plays a direct catalytic role in this reaction.</text>
</comment>
<dbReference type="CDD" id="cd24133">
    <property type="entry name" value="ASKHA_NBD_TsaD_bac"/>
    <property type="match status" value="1"/>
</dbReference>
<dbReference type="EC" id="2.3.1.234" evidence="8"/>
<dbReference type="InterPro" id="IPR022450">
    <property type="entry name" value="TsaD"/>
</dbReference>
<dbReference type="PANTHER" id="PTHR11735">
    <property type="entry name" value="TRNA N6-ADENOSINE THREONYLCARBAMOYLTRANSFERASE"/>
    <property type="match status" value="1"/>
</dbReference>
<feature type="binding site" evidence="8">
    <location>
        <position position="184"/>
    </location>
    <ligand>
        <name>substrate</name>
    </ligand>
</feature>
<dbReference type="Gene3D" id="3.30.420.40">
    <property type="match status" value="2"/>
</dbReference>
<sequence length="357" mass="37245">MNILAIESSCDETAAAVVTDGRTIRSSAIDSQVAEHRLYGGVVPEIASRRHCENIVPVVEKALGDAGCTLAGIDAVAVTAAPGLIGALLVGVNYAKGLAYAADKPLVPVHHIRGHIAANYLAHPSLEPPFLCLVVSGGHTHIVRVNGYTDFQVIGRTRDDAAGEAFDKAARAMGFAYPGGVYIDQAAGRGDPDRYRLPKPRVDGAPYDFSFSGLKTAVINLLHNARQKGETVDIDSLAASFQRTVCEVLTDKLCAAARAYGCTTIAAAGGVSANSGLRAALEQMCRAQGWQYFAPPLSLCGDNAAMIGAQAYYEYQAGVRAGADLNAAPSMDIAEGFAQARAQRAFGVPSRPAGSAV</sequence>
<evidence type="ECO:0000256" key="2">
    <source>
        <dbReference type="ARBA" id="ARBA00022679"/>
    </source>
</evidence>
<dbReference type="InterPro" id="IPR017861">
    <property type="entry name" value="KAE1/TsaD"/>
</dbReference>
<comment type="similarity">
    <text evidence="8">Belongs to the KAE1 / TsaD family.</text>
</comment>
<keyword evidence="3 8" id="KW-0819">tRNA processing</keyword>
<dbReference type="RefSeq" id="WP_055245193.1">
    <property type="nucleotide sequence ID" value="NZ_CABIWA010000014.1"/>
</dbReference>
<dbReference type="EMBL" id="CZBE01000012">
    <property type="protein sequence ID" value="CUP77968.1"/>
    <property type="molecule type" value="Genomic_DNA"/>
</dbReference>
<dbReference type="InterPro" id="IPR000905">
    <property type="entry name" value="Gcp-like_dom"/>
</dbReference>
<dbReference type="OrthoDB" id="9806197at2"/>
<evidence type="ECO:0000256" key="5">
    <source>
        <dbReference type="ARBA" id="ARBA00023004"/>
    </source>
</evidence>
<evidence type="ECO:0000256" key="8">
    <source>
        <dbReference type="HAMAP-Rule" id="MF_01445"/>
    </source>
</evidence>
<dbReference type="NCBIfam" id="TIGR00329">
    <property type="entry name" value="gcp_kae1"/>
    <property type="match status" value="1"/>
</dbReference>
<evidence type="ECO:0000313" key="12">
    <source>
        <dbReference type="Proteomes" id="UP000095765"/>
    </source>
</evidence>
<comment type="cofactor">
    <cofactor evidence="8">
        <name>Fe(2+)</name>
        <dbReference type="ChEBI" id="CHEBI:29033"/>
    </cofactor>
    <text evidence="8">Binds 1 Fe(2+) ion per subunit.</text>
</comment>
<comment type="subcellular location">
    <subcellularLocation>
        <location evidence="8">Cytoplasm</location>
    </subcellularLocation>
</comment>
<feature type="binding site" evidence="8">
    <location>
        <position position="115"/>
    </location>
    <ligand>
        <name>Fe cation</name>
        <dbReference type="ChEBI" id="CHEBI:24875"/>
    </ligand>
</feature>
<dbReference type="NCBIfam" id="TIGR03723">
    <property type="entry name" value="T6A_TsaD_YgjD"/>
    <property type="match status" value="1"/>
</dbReference>
<keyword evidence="2 8" id="KW-0808">Transferase</keyword>
<feature type="domain" description="Gcp-like" evidence="9">
    <location>
        <begin position="24"/>
        <end position="308"/>
    </location>
</feature>
<feature type="binding site" evidence="8">
    <location>
        <begin position="134"/>
        <end position="138"/>
    </location>
    <ligand>
        <name>substrate</name>
    </ligand>
</feature>
<keyword evidence="4 8" id="KW-0479">Metal-binding</keyword>
<evidence type="ECO:0000313" key="13">
    <source>
        <dbReference type="Proteomes" id="UP000260828"/>
    </source>
</evidence>
<evidence type="ECO:0000256" key="4">
    <source>
        <dbReference type="ARBA" id="ARBA00022723"/>
    </source>
</evidence>
<dbReference type="Proteomes" id="UP000260828">
    <property type="component" value="Unassembled WGS sequence"/>
</dbReference>
<accession>A0A174R469</accession>
<dbReference type="GeneID" id="72463887"/>
<gene>
    <name evidence="10" type="primary">gcp_2</name>
    <name evidence="8 11" type="synonym">tsaD</name>
    <name evidence="11" type="ORF">DXC40_12360</name>
    <name evidence="10" type="ORF">ERS852551_01917</name>
</gene>
<feature type="binding site" evidence="8">
    <location>
        <position position="302"/>
    </location>
    <ligand>
        <name>Fe cation</name>
        <dbReference type="ChEBI" id="CHEBI:24875"/>
    </ligand>
</feature>
<keyword evidence="5 8" id="KW-0408">Iron</keyword>
<comment type="catalytic activity">
    <reaction evidence="7 8">
        <text>L-threonylcarbamoyladenylate + adenosine(37) in tRNA = N(6)-L-threonylcarbamoyladenosine(37) in tRNA + AMP + H(+)</text>
        <dbReference type="Rhea" id="RHEA:37059"/>
        <dbReference type="Rhea" id="RHEA-COMP:10162"/>
        <dbReference type="Rhea" id="RHEA-COMP:10163"/>
        <dbReference type="ChEBI" id="CHEBI:15378"/>
        <dbReference type="ChEBI" id="CHEBI:73682"/>
        <dbReference type="ChEBI" id="CHEBI:74411"/>
        <dbReference type="ChEBI" id="CHEBI:74418"/>
        <dbReference type="ChEBI" id="CHEBI:456215"/>
        <dbReference type="EC" id="2.3.1.234"/>
    </reaction>
</comment>
<keyword evidence="6 8" id="KW-0012">Acyltransferase</keyword>
<feature type="binding site" evidence="8">
    <location>
        <position position="180"/>
    </location>
    <ligand>
        <name>substrate</name>
    </ligand>
</feature>
<reference evidence="10 12" key="1">
    <citation type="submission" date="2015-09" db="EMBL/GenBank/DDBJ databases">
        <authorList>
            <consortium name="Pathogen Informatics"/>
        </authorList>
    </citation>
    <scope>NUCLEOTIDE SEQUENCE [LARGE SCALE GENOMIC DNA]</scope>
    <source>
        <strain evidence="10 12">2789STDY5834939</strain>
    </source>
</reference>
<feature type="binding site" evidence="8">
    <location>
        <position position="274"/>
    </location>
    <ligand>
        <name>substrate</name>
    </ligand>
</feature>
<dbReference type="AlphaFoldDB" id="A0A174R469"/>
<dbReference type="Pfam" id="PF00814">
    <property type="entry name" value="TsaD"/>
    <property type="match status" value="1"/>
</dbReference>
<evidence type="ECO:0000259" key="9">
    <source>
        <dbReference type="Pfam" id="PF00814"/>
    </source>
</evidence>
<evidence type="ECO:0000256" key="6">
    <source>
        <dbReference type="ARBA" id="ARBA00023315"/>
    </source>
</evidence>
<dbReference type="GO" id="GO:0005506">
    <property type="term" value="F:iron ion binding"/>
    <property type="evidence" value="ECO:0007669"/>
    <property type="project" value="UniProtKB-UniRule"/>
</dbReference>
<dbReference type="GO" id="GO:0005737">
    <property type="term" value="C:cytoplasm"/>
    <property type="evidence" value="ECO:0007669"/>
    <property type="project" value="UniProtKB-SubCell"/>
</dbReference>
<dbReference type="InterPro" id="IPR043129">
    <property type="entry name" value="ATPase_NBD"/>
</dbReference>
<evidence type="ECO:0000256" key="3">
    <source>
        <dbReference type="ARBA" id="ARBA00022694"/>
    </source>
</evidence>
<feature type="binding site" evidence="8">
    <location>
        <position position="111"/>
    </location>
    <ligand>
        <name>Fe cation</name>
        <dbReference type="ChEBI" id="CHEBI:24875"/>
    </ligand>
</feature>
<proteinExistence type="inferred from homology"/>
<dbReference type="Proteomes" id="UP000095765">
    <property type="component" value="Unassembled WGS sequence"/>
</dbReference>
<dbReference type="HAMAP" id="MF_01445">
    <property type="entry name" value="TsaD"/>
    <property type="match status" value="1"/>
</dbReference>
<dbReference type="GO" id="GO:0061711">
    <property type="term" value="F:tRNA N(6)-L-threonylcarbamoyladenine synthase activity"/>
    <property type="evidence" value="ECO:0007669"/>
    <property type="project" value="UniProtKB-EC"/>
</dbReference>
<reference evidence="11 13" key="2">
    <citation type="submission" date="2018-08" db="EMBL/GenBank/DDBJ databases">
        <title>A genome reference for cultivated species of the human gut microbiota.</title>
        <authorList>
            <person name="Zou Y."/>
            <person name="Xue W."/>
            <person name="Luo G."/>
        </authorList>
    </citation>
    <scope>NUCLEOTIDE SEQUENCE [LARGE SCALE GENOMIC DNA]</scope>
    <source>
        <strain evidence="11 13">TF05-12AC</strain>
    </source>
</reference>
<evidence type="ECO:0000313" key="10">
    <source>
        <dbReference type="EMBL" id="CUP77968.1"/>
    </source>
</evidence>
<dbReference type="PANTHER" id="PTHR11735:SF6">
    <property type="entry name" value="TRNA N6-ADENOSINE THREONYLCARBAMOYLTRANSFERASE, MITOCHONDRIAL"/>
    <property type="match status" value="1"/>
</dbReference>
<dbReference type="FunFam" id="3.30.420.40:FF:000040">
    <property type="entry name" value="tRNA N6-adenosine threonylcarbamoyltransferase"/>
    <property type="match status" value="1"/>
</dbReference>
<feature type="binding site" evidence="8">
    <location>
        <position position="167"/>
    </location>
    <ligand>
        <name>substrate</name>
    </ligand>
</feature>
<dbReference type="EMBL" id="QVME01000006">
    <property type="protein sequence ID" value="RGE67021.1"/>
    <property type="molecule type" value="Genomic_DNA"/>
</dbReference>
<keyword evidence="1 8" id="KW-0963">Cytoplasm</keyword>
<dbReference type="GO" id="GO:0002949">
    <property type="term" value="P:tRNA threonylcarbamoyladenosine modification"/>
    <property type="evidence" value="ECO:0007669"/>
    <property type="project" value="UniProtKB-UniRule"/>
</dbReference>
<evidence type="ECO:0000313" key="11">
    <source>
        <dbReference type="EMBL" id="RGE67021.1"/>
    </source>
</evidence>